<evidence type="ECO:0000313" key="3">
    <source>
        <dbReference type="EMBL" id="CAB4789885.1"/>
    </source>
</evidence>
<dbReference type="InterPro" id="IPR015421">
    <property type="entry name" value="PyrdxlP-dep_Trfase_major"/>
</dbReference>
<dbReference type="PANTHER" id="PTHR43713:SF3">
    <property type="entry name" value="GLUTAMATE-1-SEMIALDEHYDE 2,1-AMINOMUTASE 1, CHLOROPLASTIC-RELATED"/>
    <property type="match status" value="1"/>
</dbReference>
<dbReference type="AlphaFoldDB" id="A0A6J7GZ54"/>
<dbReference type="InterPro" id="IPR005814">
    <property type="entry name" value="Aminotrans_3"/>
</dbReference>
<dbReference type="EMBL" id="CAFBPS010000128">
    <property type="protein sequence ID" value="CAB5034987.1"/>
    <property type="molecule type" value="Genomic_DNA"/>
</dbReference>
<name>A0A6J7GZ54_9ZZZZ</name>
<sequence length="413" mass="44767">MPLGVPSSFQAYDPHPIVVKAARGASMWDVDNNEYIDYDMGFGALFSGHINPVVRRAVDEQLDNGTLFVTPCELNADVAELLGERYGLPMWRFTNSGTEATMDAIRVARGATGREKIVKVEGGYHGHHDEVMISMKPSLDVAGPADRPNSVPATAGVTRAVLRDTIVIPYNDAEALERVLRNEDVACFIVEPVMENIGICLPDDGYLQAVREITSRYGTLLIFDEVKTGITAGWGGATGALGVTPDLVALAKSIGGGLPLGAFGGKREYMDQITMGRVIHLGTYNGNPLCMAAAKAVLSEVCTPQATAAAIGRNKMLVDACNDIIDDAGLPAHTVQFGAKGCVTWTPEPIRNYRDYKKTDLDIAFAQWIHGINRGILLPPGLDEQWLISIMHTNEEAMRYANVFSEFVDELVK</sequence>
<evidence type="ECO:0000256" key="2">
    <source>
        <dbReference type="ARBA" id="ARBA00022898"/>
    </source>
</evidence>
<dbReference type="InterPro" id="IPR015424">
    <property type="entry name" value="PyrdxlP-dep_Trfase"/>
</dbReference>
<dbReference type="PANTHER" id="PTHR43713">
    <property type="entry name" value="GLUTAMATE-1-SEMIALDEHYDE 2,1-AMINOMUTASE"/>
    <property type="match status" value="1"/>
</dbReference>
<evidence type="ECO:0000313" key="4">
    <source>
        <dbReference type="EMBL" id="CAB4909735.1"/>
    </source>
</evidence>
<dbReference type="InterPro" id="IPR015422">
    <property type="entry name" value="PyrdxlP-dep_Trfase_small"/>
</dbReference>
<dbReference type="Gene3D" id="3.90.1150.10">
    <property type="entry name" value="Aspartate Aminotransferase, domain 1"/>
    <property type="match status" value="1"/>
</dbReference>
<comment type="cofactor">
    <cofactor evidence="1">
        <name>pyridoxal 5'-phosphate</name>
        <dbReference type="ChEBI" id="CHEBI:597326"/>
    </cofactor>
</comment>
<dbReference type="SUPFAM" id="SSF53383">
    <property type="entry name" value="PLP-dependent transferases"/>
    <property type="match status" value="1"/>
</dbReference>
<accession>A0A6J7GZ54</accession>
<dbReference type="CDD" id="cd00610">
    <property type="entry name" value="OAT_like"/>
    <property type="match status" value="1"/>
</dbReference>
<evidence type="ECO:0000256" key="1">
    <source>
        <dbReference type="ARBA" id="ARBA00001933"/>
    </source>
</evidence>
<reference evidence="4" key="1">
    <citation type="submission" date="2020-05" db="EMBL/GenBank/DDBJ databases">
        <authorList>
            <person name="Chiriac C."/>
            <person name="Salcher M."/>
            <person name="Ghai R."/>
            <person name="Kavagutti S V."/>
        </authorList>
    </citation>
    <scope>NUCLEOTIDE SEQUENCE</scope>
</reference>
<dbReference type="GO" id="GO:0008483">
    <property type="term" value="F:transaminase activity"/>
    <property type="evidence" value="ECO:0007669"/>
    <property type="project" value="InterPro"/>
</dbReference>
<gene>
    <name evidence="3" type="ORF">UFOPK2880_01973</name>
    <name evidence="4" type="ORF">UFOPK3494_01441</name>
    <name evidence="5" type="ORF">UFOPK4134_01406</name>
</gene>
<dbReference type="EMBL" id="CAEZZP010000218">
    <property type="protein sequence ID" value="CAB4789885.1"/>
    <property type="molecule type" value="Genomic_DNA"/>
</dbReference>
<dbReference type="GO" id="GO:0030170">
    <property type="term" value="F:pyridoxal phosphate binding"/>
    <property type="evidence" value="ECO:0007669"/>
    <property type="project" value="InterPro"/>
</dbReference>
<proteinExistence type="predicted"/>
<organism evidence="4">
    <name type="scientific">freshwater metagenome</name>
    <dbReference type="NCBI Taxonomy" id="449393"/>
    <lineage>
        <taxon>unclassified sequences</taxon>
        <taxon>metagenomes</taxon>
        <taxon>ecological metagenomes</taxon>
    </lineage>
</organism>
<keyword evidence="2" id="KW-0663">Pyridoxal phosphate</keyword>
<dbReference type="EMBL" id="CAFBMF010000118">
    <property type="protein sequence ID" value="CAB4909735.1"/>
    <property type="molecule type" value="Genomic_DNA"/>
</dbReference>
<dbReference type="Gene3D" id="3.40.640.10">
    <property type="entry name" value="Type I PLP-dependent aspartate aminotransferase-like (Major domain)"/>
    <property type="match status" value="1"/>
</dbReference>
<evidence type="ECO:0000313" key="5">
    <source>
        <dbReference type="EMBL" id="CAB5034987.1"/>
    </source>
</evidence>
<protein>
    <submittedName>
        <fullName evidence="4">Unannotated protein</fullName>
    </submittedName>
</protein>
<dbReference type="Pfam" id="PF00202">
    <property type="entry name" value="Aminotran_3"/>
    <property type="match status" value="1"/>
</dbReference>